<gene>
    <name evidence="2" type="ORF">COA71_01110</name>
</gene>
<feature type="transmembrane region" description="Helical" evidence="1">
    <location>
        <begin position="12"/>
        <end position="31"/>
    </location>
</feature>
<accession>A0A2A5CI93</accession>
<keyword evidence="1" id="KW-0472">Membrane</keyword>
<feature type="transmembrane region" description="Helical" evidence="1">
    <location>
        <begin position="37"/>
        <end position="57"/>
    </location>
</feature>
<keyword evidence="1" id="KW-1133">Transmembrane helix</keyword>
<protein>
    <submittedName>
        <fullName evidence="2">Uncharacterized protein</fullName>
    </submittedName>
</protein>
<feature type="transmembrane region" description="Helical" evidence="1">
    <location>
        <begin position="69"/>
        <end position="89"/>
    </location>
</feature>
<reference evidence="3" key="1">
    <citation type="submission" date="2017-08" db="EMBL/GenBank/DDBJ databases">
        <title>A dynamic microbial community with high functional redundancy inhabits the cold, oxic subseafloor aquifer.</title>
        <authorList>
            <person name="Tully B.J."/>
            <person name="Wheat C.G."/>
            <person name="Glazer B.T."/>
            <person name="Huber J.A."/>
        </authorList>
    </citation>
    <scope>NUCLEOTIDE SEQUENCE [LARGE SCALE GENOMIC DNA]</scope>
</reference>
<evidence type="ECO:0000313" key="2">
    <source>
        <dbReference type="EMBL" id="PCJ43502.1"/>
    </source>
</evidence>
<proteinExistence type="predicted"/>
<sequence length="137" mass="15409">MENFKALLKSNRAAFVLVGFAFFLDISGVASSLMPNAVFGIPSLLVVIYFLGLSMFIRLVIARKRVHKAITWILLIVLYFGWFIVMAFLTDGEPYSPSLLFMLCLFAAYHTLRFEVPEKSEASGITDQSDENDVNET</sequence>
<keyword evidence="1" id="KW-0812">Transmembrane</keyword>
<evidence type="ECO:0000313" key="3">
    <source>
        <dbReference type="Proteomes" id="UP000228987"/>
    </source>
</evidence>
<organism evidence="2 3">
    <name type="scientific">SAR86 cluster bacterium</name>
    <dbReference type="NCBI Taxonomy" id="2030880"/>
    <lineage>
        <taxon>Bacteria</taxon>
        <taxon>Pseudomonadati</taxon>
        <taxon>Pseudomonadota</taxon>
        <taxon>Gammaproteobacteria</taxon>
        <taxon>SAR86 cluster</taxon>
    </lineage>
</organism>
<dbReference type="Proteomes" id="UP000228987">
    <property type="component" value="Unassembled WGS sequence"/>
</dbReference>
<name>A0A2A5CI93_9GAMM</name>
<dbReference type="AlphaFoldDB" id="A0A2A5CI93"/>
<comment type="caution">
    <text evidence="2">The sequence shown here is derived from an EMBL/GenBank/DDBJ whole genome shotgun (WGS) entry which is preliminary data.</text>
</comment>
<evidence type="ECO:0000256" key="1">
    <source>
        <dbReference type="SAM" id="Phobius"/>
    </source>
</evidence>
<dbReference type="EMBL" id="NVWI01000001">
    <property type="protein sequence ID" value="PCJ43502.1"/>
    <property type="molecule type" value="Genomic_DNA"/>
</dbReference>